<dbReference type="RefSeq" id="XP_065964028.1">
    <property type="nucleotide sequence ID" value="XM_066105401.1"/>
</dbReference>
<evidence type="ECO:0000313" key="1">
    <source>
        <dbReference type="EMBL" id="KAF7574204.1"/>
    </source>
</evidence>
<dbReference type="GeneID" id="6340541"/>
<comment type="caution">
    <text evidence="1">The sequence shown here is derived from an EMBL/GenBank/DDBJ whole genome shotgun (WGS) entry which is preliminary data.</text>
</comment>
<gene>
    <name evidence="1" type="ORF">PtrM4_058270</name>
</gene>
<proteinExistence type="predicted"/>
<sequence length="115" mass="12654">MLLSTSIAFLLTSLGPLCYAERTGSLITCNYADTAQHCGEVVGPGHSYDGWYSVKKPGERRAHRYRKVWCCVPSSSLAALKLFDLCHAESPGNNADIVTVKDEKCDPNWIYRGGN</sequence>
<dbReference type="Proteomes" id="UP000245464">
    <property type="component" value="Chromosome 2"/>
</dbReference>
<accession>A0A5M9LJG7</accession>
<organism evidence="1 2">
    <name type="scientific">Pyrenophora tritici-repentis</name>
    <dbReference type="NCBI Taxonomy" id="45151"/>
    <lineage>
        <taxon>Eukaryota</taxon>
        <taxon>Fungi</taxon>
        <taxon>Dikarya</taxon>
        <taxon>Ascomycota</taxon>
        <taxon>Pezizomycotina</taxon>
        <taxon>Dothideomycetes</taxon>
        <taxon>Pleosporomycetidae</taxon>
        <taxon>Pleosporales</taxon>
        <taxon>Pleosporineae</taxon>
        <taxon>Pleosporaceae</taxon>
        <taxon>Pyrenophora</taxon>
    </lineage>
</organism>
<protein>
    <submittedName>
        <fullName evidence="1">Uncharacterized protein</fullName>
    </submittedName>
</protein>
<evidence type="ECO:0000313" key="2">
    <source>
        <dbReference type="Proteomes" id="UP000245464"/>
    </source>
</evidence>
<reference evidence="1 2" key="1">
    <citation type="journal article" date="2018" name="BMC Genomics">
        <title>Comparative genomics of the wheat fungal pathogen Pyrenophora tritici-repentis reveals chromosomal variations and genome plasticity.</title>
        <authorList>
            <person name="Moolhuijzen P."/>
            <person name="See P.T."/>
            <person name="Hane J.K."/>
            <person name="Shi G."/>
            <person name="Liu Z."/>
            <person name="Oliver R.P."/>
            <person name="Moffat C.S."/>
        </authorList>
    </citation>
    <scope>NUCLEOTIDE SEQUENCE [LARGE SCALE GENOMIC DNA]</scope>
    <source>
        <strain evidence="1">M4</strain>
    </source>
</reference>
<name>A0A5M9LJG7_9PLEO</name>
<dbReference type="AlphaFoldDB" id="A0A5M9LJG7"/>
<dbReference type="EMBL" id="NQIK02000002">
    <property type="protein sequence ID" value="KAF7574204.1"/>
    <property type="molecule type" value="Genomic_DNA"/>
</dbReference>
<dbReference type="KEGG" id="ptrr:6340541"/>